<gene>
    <name evidence="1" type="ordered locus">TREPR_1156</name>
</gene>
<dbReference type="STRING" id="545694.TREPR_1156"/>
<dbReference type="AlphaFoldDB" id="F5YGX1"/>
<dbReference type="KEGG" id="tpi:TREPR_1156"/>
<accession>F5YGX1</accession>
<protein>
    <submittedName>
        <fullName evidence="1">Uncharacterized protein</fullName>
    </submittedName>
</protein>
<proteinExistence type="predicted"/>
<keyword evidence="2" id="KW-1185">Reference proteome</keyword>
<evidence type="ECO:0000313" key="2">
    <source>
        <dbReference type="Proteomes" id="UP000009223"/>
    </source>
</evidence>
<evidence type="ECO:0000313" key="1">
    <source>
        <dbReference type="EMBL" id="AEF84738.1"/>
    </source>
</evidence>
<dbReference type="HOGENOM" id="CLU_3259385_0_0_12"/>
<dbReference type="EMBL" id="CP001843">
    <property type="protein sequence ID" value="AEF84738.1"/>
    <property type="molecule type" value="Genomic_DNA"/>
</dbReference>
<sequence length="42" mass="4745">MPGIQKPGDTGLFLGDHRTTAKNDWSNVQPGISRQFFPVFRK</sequence>
<name>F5YGX1_TREPZ</name>
<reference evidence="2" key="1">
    <citation type="submission" date="2009-12" db="EMBL/GenBank/DDBJ databases">
        <title>Complete sequence of Treponema primitia strain ZAS-2.</title>
        <authorList>
            <person name="Tetu S.G."/>
            <person name="Matson E."/>
            <person name="Ren Q."/>
            <person name="Seshadri R."/>
            <person name="Elbourne L."/>
            <person name="Hassan K.A."/>
            <person name="Durkin A."/>
            <person name="Radune D."/>
            <person name="Mohamoud Y."/>
            <person name="Shay R."/>
            <person name="Jin S."/>
            <person name="Zhang X."/>
            <person name="Lucey K."/>
            <person name="Ballor N.R."/>
            <person name="Ottesen E."/>
            <person name="Rosenthal R."/>
            <person name="Allen A."/>
            <person name="Leadbetter J.R."/>
            <person name="Paulsen I.T."/>
        </authorList>
    </citation>
    <scope>NUCLEOTIDE SEQUENCE [LARGE SCALE GENOMIC DNA]</scope>
    <source>
        <strain evidence="2">ATCC BAA-887 / DSM 12427 / ZAS-2</strain>
    </source>
</reference>
<dbReference type="Proteomes" id="UP000009223">
    <property type="component" value="Chromosome"/>
</dbReference>
<organism evidence="1 2">
    <name type="scientific">Treponema primitia (strain ATCC BAA-887 / DSM 12427 / ZAS-2)</name>
    <dbReference type="NCBI Taxonomy" id="545694"/>
    <lineage>
        <taxon>Bacteria</taxon>
        <taxon>Pseudomonadati</taxon>
        <taxon>Spirochaetota</taxon>
        <taxon>Spirochaetia</taxon>
        <taxon>Spirochaetales</taxon>
        <taxon>Treponemataceae</taxon>
        <taxon>Treponema</taxon>
    </lineage>
</organism>
<reference evidence="1 2" key="2">
    <citation type="journal article" date="2011" name="ISME J.">
        <title>RNA-seq reveals cooperative metabolic interactions between two termite-gut spirochete species in co-culture.</title>
        <authorList>
            <person name="Rosenthal A.Z."/>
            <person name="Matson E.G."/>
            <person name="Eldar A."/>
            <person name="Leadbetter J.R."/>
        </authorList>
    </citation>
    <scope>NUCLEOTIDE SEQUENCE [LARGE SCALE GENOMIC DNA]</scope>
    <source>
        <strain evidence="2">ATCC BAA-887 / DSM 12427 / ZAS-2</strain>
    </source>
</reference>